<accession>A0A1G8EPZ5</accession>
<gene>
    <name evidence="1" type="ORF">SAMN04488136_1261</name>
</gene>
<name>A0A1G8EPZ5_9VIBR</name>
<keyword evidence="2" id="KW-1185">Reference proteome</keyword>
<evidence type="ECO:0000313" key="2">
    <source>
        <dbReference type="Proteomes" id="UP000198854"/>
    </source>
</evidence>
<reference evidence="1 2" key="1">
    <citation type="submission" date="2016-10" db="EMBL/GenBank/DDBJ databases">
        <authorList>
            <person name="de Groot N.N."/>
        </authorList>
    </citation>
    <scope>NUCLEOTIDE SEQUENCE [LARGE SCALE GENOMIC DNA]</scope>
    <source>
        <strain evidence="1 2">CGMCC 1.10228</strain>
    </source>
</reference>
<dbReference type="Proteomes" id="UP000198854">
    <property type="component" value="Unassembled WGS sequence"/>
</dbReference>
<dbReference type="AlphaFoldDB" id="A0A1G8EPZ5"/>
<proteinExistence type="predicted"/>
<dbReference type="EMBL" id="FNDD01000026">
    <property type="protein sequence ID" value="SDH71973.1"/>
    <property type="molecule type" value="Genomic_DNA"/>
</dbReference>
<protein>
    <submittedName>
        <fullName evidence="1">Uncharacterized protein</fullName>
    </submittedName>
</protein>
<sequence>MFHFDLEEIKGFLALISLVSLAIRSSCLSNSILSAQVHESLKHNHASKFVSCFNLKSRLCVENWAGLKSLRLCFPISKSAAGLSAIRVLSFAVLTGMQSLAKSYQSCLNQISGNYAICIYRFCRLIPQHRVMQVKQFLIQFSSLPCERISCGKT</sequence>
<evidence type="ECO:0000313" key="1">
    <source>
        <dbReference type="EMBL" id="SDH71973.1"/>
    </source>
</evidence>
<organism evidence="1 2">
    <name type="scientific">Vibrio xiamenensis</name>
    <dbReference type="NCBI Taxonomy" id="861298"/>
    <lineage>
        <taxon>Bacteria</taxon>
        <taxon>Pseudomonadati</taxon>
        <taxon>Pseudomonadota</taxon>
        <taxon>Gammaproteobacteria</taxon>
        <taxon>Vibrionales</taxon>
        <taxon>Vibrionaceae</taxon>
        <taxon>Vibrio</taxon>
    </lineage>
</organism>